<dbReference type="CDD" id="cd00130">
    <property type="entry name" value="PAS"/>
    <property type="match status" value="2"/>
</dbReference>
<keyword evidence="6" id="KW-0547">Nucleotide-binding</keyword>
<feature type="transmembrane region" description="Helical" evidence="11">
    <location>
        <begin position="12"/>
        <end position="32"/>
    </location>
</feature>
<keyword evidence="17" id="KW-1185">Reference proteome</keyword>
<dbReference type="InterPro" id="IPR000014">
    <property type="entry name" value="PAS"/>
</dbReference>
<dbReference type="CDD" id="cd00082">
    <property type="entry name" value="HisKA"/>
    <property type="match status" value="1"/>
</dbReference>
<feature type="domain" description="HAMP" evidence="15">
    <location>
        <begin position="340"/>
        <end position="392"/>
    </location>
</feature>
<dbReference type="Pfam" id="PF00672">
    <property type="entry name" value="HAMP"/>
    <property type="match status" value="1"/>
</dbReference>
<comment type="caution">
    <text evidence="16">The sequence shown here is derived from an EMBL/GenBank/DDBJ whole genome shotgun (WGS) entry which is preliminary data.</text>
</comment>
<evidence type="ECO:0000256" key="5">
    <source>
        <dbReference type="ARBA" id="ARBA00022679"/>
    </source>
</evidence>
<dbReference type="PANTHER" id="PTHR43065:SF42">
    <property type="entry name" value="TWO-COMPONENT SENSOR PPRA"/>
    <property type="match status" value="1"/>
</dbReference>
<dbReference type="InterPro" id="IPR036890">
    <property type="entry name" value="HATPase_C_sf"/>
</dbReference>
<keyword evidence="5" id="KW-0808">Transferase</keyword>
<dbReference type="PROSITE" id="PS50113">
    <property type="entry name" value="PAC"/>
    <property type="match status" value="1"/>
</dbReference>
<keyword evidence="10" id="KW-0175">Coiled coil</keyword>
<dbReference type="InterPro" id="IPR005467">
    <property type="entry name" value="His_kinase_dom"/>
</dbReference>
<dbReference type="PROSITE" id="PS50109">
    <property type="entry name" value="HIS_KIN"/>
    <property type="match status" value="1"/>
</dbReference>
<dbReference type="InterPro" id="IPR013767">
    <property type="entry name" value="PAS_fold"/>
</dbReference>
<feature type="domain" description="PAS" evidence="13">
    <location>
        <begin position="537"/>
        <end position="582"/>
    </location>
</feature>
<organism evidence="16 17">
    <name type="scientific">Desulfobaculum xiamenense</name>
    <dbReference type="NCBI Taxonomy" id="995050"/>
    <lineage>
        <taxon>Bacteria</taxon>
        <taxon>Pseudomonadati</taxon>
        <taxon>Thermodesulfobacteriota</taxon>
        <taxon>Desulfovibrionia</taxon>
        <taxon>Desulfovibrionales</taxon>
        <taxon>Desulfovibrionaceae</taxon>
        <taxon>Desulfobaculum</taxon>
    </lineage>
</organism>
<dbReference type="InterPro" id="IPR035965">
    <property type="entry name" value="PAS-like_dom_sf"/>
</dbReference>
<evidence type="ECO:0000313" key="16">
    <source>
        <dbReference type="EMBL" id="NJB67245.1"/>
    </source>
</evidence>
<proteinExistence type="predicted"/>
<dbReference type="InterPro" id="IPR003660">
    <property type="entry name" value="HAMP_dom"/>
</dbReference>
<keyword evidence="9" id="KW-0902">Two-component regulatory system</keyword>
<evidence type="ECO:0000256" key="11">
    <source>
        <dbReference type="SAM" id="Phobius"/>
    </source>
</evidence>
<dbReference type="InterPro" id="IPR036097">
    <property type="entry name" value="HisK_dim/P_sf"/>
</dbReference>
<dbReference type="GO" id="GO:0005524">
    <property type="term" value="F:ATP binding"/>
    <property type="evidence" value="ECO:0007669"/>
    <property type="project" value="UniProtKB-KW"/>
</dbReference>
<feature type="domain" description="PAS" evidence="13">
    <location>
        <begin position="411"/>
        <end position="483"/>
    </location>
</feature>
<dbReference type="SUPFAM" id="SSF55785">
    <property type="entry name" value="PYP-like sensor domain (PAS domain)"/>
    <property type="match status" value="2"/>
</dbReference>
<dbReference type="Gene3D" id="3.30.450.20">
    <property type="entry name" value="PAS domain"/>
    <property type="match status" value="3"/>
</dbReference>
<dbReference type="PROSITE" id="PS50112">
    <property type="entry name" value="PAS"/>
    <property type="match status" value="2"/>
</dbReference>
<comment type="subcellular location">
    <subcellularLocation>
        <location evidence="2">Membrane</location>
    </subcellularLocation>
</comment>
<dbReference type="Pfam" id="PF22673">
    <property type="entry name" value="MCP-like_PDC_1"/>
    <property type="match status" value="1"/>
</dbReference>
<dbReference type="SMART" id="SM00387">
    <property type="entry name" value="HATPase_c"/>
    <property type="match status" value="1"/>
</dbReference>
<dbReference type="PANTHER" id="PTHR43065">
    <property type="entry name" value="SENSOR HISTIDINE KINASE"/>
    <property type="match status" value="1"/>
</dbReference>
<dbReference type="SMART" id="SM00304">
    <property type="entry name" value="HAMP"/>
    <property type="match status" value="1"/>
</dbReference>
<evidence type="ECO:0000256" key="8">
    <source>
        <dbReference type="ARBA" id="ARBA00022840"/>
    </source>
</evidence>
<dbReference type="EC" id="2.7.13.3" evidence="3"/>
<feature type="transmembrane region" description="Helical" evidence="11">
    <location>
        <begin position="318"/>
        <end position="339"/>
    </location>
</feature>
<keyword evidence="4" id="KW-0597">Phosphoprotein</keyword>
<sequence>MFALHSLKLKIALSFGACLVATAVILSAYTGIQFWRDASSIGIEQARSAAEHAAAAVRTRLGEVVTTSINLGVVLESSQLGGLARNRDNANTVLRNILEEHTDFLGVWCIWEPDAFDGRDAQFRDTLGHDATGRFLPYWNRWGGIHVEPCTDYDTPGGNYYSLTKLYRKPIILDPQTYLVRGTQISMVSICVPIIVYGKFMGAAGADLSIGFIQNMIDDASLLNARGAISIITDNGILAGVTRRPDLFGQPANILLPDFYTSTFDRIRLGESWVVPNGQDGNFEVYLPIEFGKIRAPWYVCVLLPRDVIHHEARMRGWTLGGISLLLLSAGLAVMWLVASRIVRPITLAKDMALAIAEGDYSRRIDVHQKDEIGILAQSFNFMTTRLQEALQVLELRIAQLSRAEKSLRESEQSLLTIFNSVHDAIIIHTPDGIVVDVNTRMLETFRLSREEALAASFTQDLSAPDAPVETLAEHWERVLDGQDVMLEWTNRRPSDGSTFIGEIHLRPIRIEDRDLILASVRDVTDRKRAEEELRQTRGYLDNIVNSMPSLIVGVDTTGSVTHWNSHAERLTGVSKSEALGRPLAECWPAFAPFMTSVTGAMLAREPVLEEKVQLPGFGGEDIHADVLIYPLIVNDVMGAVIRVDDVSSRVRLEEMMIQTEKMMSVGGLAAGMAHEINNPLGAILQGVQNIQRRLSADLPANVAAAHECGCEIDAMRQFMEKRKILRFLDGIRESGERAARIVRNMLNFSRMSESRATGEDLGQLIDRTVELAENDYDLKKRYDFRDTLIVREYDPELPPVPCIASEIEQVLFNLIKNAAQAMSEIRGQREDQPRITLRTMREHGMARIEVEDNGPGIEEKTRKRVFEPFFTTKTVGVGTGLGLSVSYFIITNNHGGRFDVTSEPGRGTTFIIWLPLE</sequence>
<evidence type="ECO:0000313" key="17">
    <source>
        <dbReference type="Proteomes" id="UP000580856"/>
    </source>
</evidence>
<name>A0A846QPA3_9BACT</name>
<comment type="catalytic activity">
    <reaction evidence="1">
        <text>ATP + protein L-histidine = ADP + protein N-phospho-L-histidine.</text>
        <dbReference type="EC" id="2.7.13.3"/>
    </reaction>
</comment>
<dbReference type="CDD" id="cd06225">
    <property type="entry name" value="HAMP"/>
    <property type="match status" value="1"/>
</dbReference>
<evidence type="ECO:0000259" key="14">
    <source>
        <dbReference type="PROSITE" id="PS50113"/>
    </source>
</evidence>
<evidence type="ECO:0000256" key="2">
    <source>
        <dbReference type="ARBA" id="ARBA00004370"/>
    </source>
</evidence>
<dbReference type="InterPro" id="IPR013656">
    <property type="entry name" value="PAS_4"/>
</dbReference>
<dbReference type="Pfam" id="PF08448">
    <property type="entry name" value="PAS_4"/>
    <property type="match status" value="1"/>
</dbReference>
<feature type="domain" description="Histidine kinase" evidence="12">
    <location>
        <begin position="672"/>
        <end position="918"/>
    </location>
</feature>
<dbReference type="Pfam" id="PF00512">
    <property type="entry name" value="HisKA"/>
    <property type="match status" value="1"/>
</dbReference>
<dbReference type="GO" id="GO:0006355">
    <property type="term" value="P:regulation of DNA-templated transcription"/>
    <property type="evidence" value="ECO:0007669"/>
    <property type="project" value="InterPro"/>
</dbReference>
<feature type="domain" description="PAC" evidence="14">
    <location>
        <begin position="485"/>
        <end position="536"/>
    </location>
</feature>
<dbReference type="InterPro" id="IPR000700">
    <property type="entry name" value="PAS-assoc_C"/>
</dbReference>
<dbReference type="GO" id="GO:0000155">
    <property type="term" value="F:phosphorelay sensor kinase activity"/>
    <property type="evidence" value="ECO:0007669"/>
    <property type="project" value="InterPro"/>
</dbReference>
<dbReference type="NCBIfam" id="TIGR00229">
    <property type="entry name" value="sensory_box"/>
    <property type="match status" value="2"/>
</dbReference>
<gene>
    <name evidence="16" type="ORF">GGQ74_000885</name>
</gene>
<evidence type="ECO:0000256" key="10">
    <source>
        <dbReference type="SAM" id="Coils"/>
    </source>
</evidence>
<dbReference type="SUPFAM" id="SSF158472">
    <property type="entry name" value="HAMP domain-like"/>
    <property type="match status" value="1"/>
</dbReference>
<dbReference type="InterPro" id="IPR003661">
    <property type="entry name" value="HisK_dim/P_dom"/>
</dbReference>
<evidence type="ECO:0000259" key="12">
    <source>
        <dbReference type="PROSITE" id="PS50109"/>
    </source>
</evidence>
<dbReference type="Proteomes" id="UP000580856">
    <property type="component" value="Unassembled WGS sequence"/>
</dbReference>
<evidence type="ECO:0000259" key="13">
    <source>
        <dbReference type="PROSITE" id="PS50112"/>
    </source>
</evidence>
<evidence type="ECO:0000256" key="6">
    <source>
        <dbReference type="ARBA" id="ARBA00022741"/>
    </source>
</evidence>
<protein>
    <recommendedName>
        <fullName evidence="3">histidine kinase</fullName>
        <ecNumber evidence="3">2.7.13.3</ecNumber>
    </recommendedName>
</protein>
<dbReference type="PROSITE" id="PS50885">
    <property type="entry name" value="HAMP"/>
    <property type="match status" value="1"/>
</dbReference>
<dbReference type="CDD" id="cd12913">
    <property type="entry name" value="PDC1_MCP_like"/>
    <property type="match status" value="1"/>
</dbReference>
<keyword evidence="8" id="KW-0067">ATP-binding</keyword>
<dbReference type="GO" id="GO:0016020">
    <property type="term" value="C:membrane"/>
    <property type="evidence" value="ECO:0007669"/>
    <property type="project" value="UniProtKB-SubCell"/>
</dbReference>
<dbReference type="Pfam" id="PF02518">
    <property type="entry name" value="HATPase_c"/>
    <property type="match status" value="1"/>
</dbReference>
<dbReference type="Pfam" id="PF00989">
    <property type="entry name" value="PAS"/>
    <property type="match status" value="1"/>
</dbReference>
<evidence type="ECO:0000256" key="3">
    <source>
        <dbReference type="ARBA" id="ARBA00012438"/>
    </source>
</evidence>
<evidence type="ECO:0000256" key="9">
    <source>
        <dbReference type="ARBA" id="ARBA00023012"/>
    </source>
</evidence>
<dbReference type="Gene3D" id="3.30.565.10">
    <property type="entry name" value="Histidine kinase-like ATPase, C-terminal domain"/>
    <property type="match status" value="1"/>
</dbReference>
<accession>A0A846QPA3</accession>
<evidence type="ECO:0000256" key="1">
    <source>
        <dbReference type="ARBA" id="ARBA00000085"/>
    </source>
</evidence>
<dbReference type="EMBL" id="JAATJA010000001">
    <property type="protein sequence ID" value="NJB67245.1"/>
    <property type="molecule type" value="Genomic_DNA"/>
</dbReference>
<dbReference type="InterPro" id="IPR004358">
    <property type="entry name" value="Sig_transdc_His_kin-like_C"/>
</dbReference>
<dbReference type="SUPFAM" id="SSF55874">
    <property type="entry name" value="ATPase domain of HSP90 chaperone/DNA topoisomerase II/histidine kinase"/>
    <property type="match status" value="1"/>
</dbReference>
<evidence type="ECO:0000256" key="4">
    <source>
        <dbReference type="ARBA" id="ARBA00022553"/>
    </source>
</evidence>
<dbReference type="Gene3D" id="1.10.287.130">
    <property type="match status" value="1"/>
</dbReference>
<dbReference type="InterPro" id="IPR003594">
    <property type="entry name" value="HATPase_dom"/>
</dbReference>
<feature type="coiled-coil region" evidence="10">
    <location>
        <begin position="384"/>
        <end position="411"/>
    </location>
</feature>
<evidence type="ECO:0000256" key="7">
    <source>
        <dbReference type="ARBA" id="ARBA00022777"/>
    </source>
</evidence>
<evidence type="ECO:0000259" key="15">
    <source>
        <dbReference type="PROSITE" id="PS50885"/>
    </source>
</evidence>
<reference evidence="16 17" key="1">
    <citation type="submission" date="2020-03" db="EMBL/GenBank/DDBJ databases">
        <title>Genomic Encyclopedia of Type Strains, Phase IV (KMG-IV): sequencing the most valuable type-strain genomes for metagenomic binning, comparative biology and taxonomic classification.</title>
        <authorList>
            <person name="Goeker M."/>
        </authorList>
    </citation>
    <scope>NUCLEOTIDE SEQUENCE [LARGE SCALE GENOMIC DNA]</scope>
    <source>
        <strain evidence="16 17">DSM 24233</strain>
    </source>
</reference>
<keyword evidence="11" id="KW-0472">Membrane</keyword>
<dbReference type="SMART" id="SM00388">
    <property type="entry name" value="HisKA"/>
    <property type="match status" value="1"/>
</dbReference>
<keyword evidence="11" id="KW-1133">Transmembrane helix</keyword>
<keyword evidence="11" id="KW-0812">Transmembrane</keyword>
<dbReference type="PRINTS" id="PR00344">
    <property type="entry name" value="BCTRLSENSOR"/>
</dbReference>
<keyword evidence="7" id="KW-0418">Kinase</keyword>
<dbReference type="RefSeq" id="WP_167940314.1">
    <property type="nucleotide sequence ID" value="NZ_JAATJA010000001.1"/>
</dbReference>
<dbReference type="SUPFAM" id="SSF47384">
    <property type="entry name" value="Homodimeric domain of signal transducing histidine kinase"/>
    <property type="match status" value="1"/>
</dbReference>
<dbReference type="SMART" id="SM00091">
    <property type="entry name" value="PAS"/>
    <property type="match status" value="2"/>
</dbReference>
<dbReference type="Gene3D" id="6.10.340.10">
    <property type="match status" value="1"/>
</dbReference>
<dbReference type="AlphaFoldDB" id="A0A846QPA3"/>